<reference evidence="1 2" key="1">
    <citation type="submission" date="2017-02" db="EMBL/GenBank/DDBJ databases">
        <authorList>
            <person name="Peterson S.W."/>
        </authorList>
    </citation>
    <scope>NUCLEOTIDE SEQUENCE [LARGE SCALE GENOMIC DNA]</scope>
    <source>
        <strain evidence="1 2">ATCC BAA-909</strain>
    </source>
</reference>
<dbReference type="GeneID" id="303367109"/>
<gene>
    <name evidence="1" type="ORF">SAMN02745152_00851</name>
</gene>
<evidence type="ECO:0000313" key="2">
    <source>
        <dbReference type="Proteomes" id="UP000190395"/>
    </source>
</evidence>
<accession>A0A1T4MCS1</accession>
<name>A0A1T4MCS1_9SPIR</name>
<organism evidence="1 2">
    <name type="scientific">Treponema berlinense</name>
    <dbReference type="NCBI Taxonomy" id="225004"/>
    <lineage>
        <taxon>Bacteria</taxon>
        <taxon>Pseudomonadati</taxon>
        <taxon>Spirochaetota</taxon>
        <taxon>Spirochaetia</taxon>
        <taxon>Spirochaetales</taxon>
        <taxon>Treponemataceae</taxon>
        <taxon>Treponema</taxon>
    </lineage>
</organism>
<evidence type="ECO:0000313" key="1">
    <source>
        <dbReference type="EMBL" id="SJZ64722.1"/>
    </source>
</evidence>
<dbReference type="AlphaFoldDB" id="A0A1T4MCS1"/>
<dbReference type="Proteomes" id="UP000190395">
    <property type="component" value="Unassembled WGS sequence"/>
</dbReference>
<keyword evidence="2" id="KW-1185">Reference proteome</keyword>
<protein>
    <submittedName>
        <fullName evidence="1">Uncharacterized protein</fullName>
    </submittedName>
</protein>
<dbReference type="RefSeq" id="WP_078930599.1">
    <property type="nucleotide sequence ID" value="NZ_CAMEQG010000009.1"/>
</dbReference>
<sequence>MKNLTYPSVTEVSDLILQRVYEKNGKIESFCWKNGICSFSFYGCRPDEIIFDKACSVSYSSKKQAFAASFQVKNEFASFYEDSFSQKEFKSLLQNVLETSGAKIQFDFSEQNSQILKFFISGSGFRQTLKSCEYCENIAFWHADSLSIIPKGNGFFITIGFEKGIVASSSLLSLFCSYSKIFYSKTFLLPFFSDFIPEENYSPFIQNDFSIQNAKNF</sequence>
<dbReference type="EMBL" id="FUXC01000003">
    <property type="protein sequence ID" value="SJZ64722.1"/>
    <property type="molecule type" value="Genomic_DNA"/>
</dbReference>
<proteinExistence type="predicted"/>
<dbReference type="OrthoDB" id="10009283at2"/>